<dbReference type="SUPFAM" id="SSF54909">
    <property type="entry name" value="Dimeric alpha+beta barrel"/>
    <property type="match status" value="1"/>
</dbReference>
<name>A0ABN2RM25_9ACTN</name>
<accession>A0ABN2RM25</accession>
<dbReference type="Gene3D" id="3.30.70.1060">
    <property type="entry name" value="Dimeric alpha+beta barrel"/>
    <property type="match status" value="1"/>
</dbReference>
<evidence type="ECO:0000313" key="4">
    <source>
        <dbReference type="Proteomes" id="UP001499854"/>
    </source>
</evidence>
<dbReference type="EMBL" id="BAAAQM010000017">
    <property type="protein sequence ID" value="GAA1971375.1"/>
    <property type="molecule type" value="Genomic_DNA"/>
</dbReference>
<feature type="domain" description="YCII-related" evidence="2">
    <location>
        <begin position="5"/>
        <end position="43"/>
    </location>
</feature>
<dbReference type="Pfam" id="PF03795">
    <property type="entry name" value="YCII"/>
    <property type="match status" value="1"/>
</dbReference>
<dbReference type="InterPro" id="IPR005545">
    <property type="entry name" value="YCII"/>
</dbReference>
<organism evidence="3 4">
    <name type="scientific">Catenulispora subtropica</name>
    <dbReference type="NCBI Taxonomy" id="450798"/>
    <lineage>
        <taxon>Bacteria</taxon>
        <taxon>Bacillati</taxon>
        <taxon>Actinomycetota</taxon>
        <taxon>Actinomycetes</taxon>
        <taxon>Catenulisporales</taxon>
        <taxon>Catenulisporaceae</taxon>
        <taxon>Catenulispora</taxon>
    </lineage>
</organism>
<keyword evidence="4" id="KW-1185">Reference proteome</keyword>
<evidence type="ECO:0000256" key="1">
    <source>
        <dbReference type="ARBA" id="ARBA00007689"/>
    </source>
</evidence>
<gene>
    <name evidence="3" type="ORF">GCM10009838_33350</name>
</gene>
<proteinExistence type="inferred from homology"/>
<comment type="similarity">
    <text evidence="1">Belongs to the YciI family.</text>
</comment>
<dbReference type="InterPro" id="IPR011008">
    <property type="entry name" value="Dimeric_a/b-barrel"/>
</dbReference>
<evidence type="ECO:0000313" key="3">
    <source>
        <dbReference type="EMBL" id="GAA1971375.1"/>
    </source>
</evidence>
<dbReference type="Proteomes" id="UP001499854">
    <property type="component" value="Unassembled WGS sequence"/>
</dbReference>
<comment type="caution">
    <text evidence="3">The sequence shown here is derived from an EMBL/GenBank/DDBJ whole genome shotgun (WGS) entry which is preliminary data.</text>
</comment>
<dbReference type="RefSeq" id="WP_344657939.1">
    <property type="nucleotide sequence ID" value="NZ_BAAAQM010000017.1"/>
</dbReference>
<reference evidence="3 4" key="1">
    <citation type="journal article" date="2019" name="Int. J. Syst. Evol. Microbiol.">
        <title>The Global Catalogue of Microorganisms (GCM) 10K type strain sequencing project: providing services to taxonomists for standard genome sequencing and annotation.</title>
        <authorList>
            <consortium name="The Broad Institute Genomics Platform"/>
            <consortium name="The Broad Institute Genome Sequencing Center for Infectious Disease"/>
            <person name="Wu L."/>
            <person name="Ma J."/>
        </authorList>
    </citation>
    <scope>NUCLEOTIDE SEQUENCE [LARGE SCALE GENOMIC DNA]</scope>
    <source>
        <strain evidence="3 4">JCM 16013</strain>
    </source>
</reference>
<sequence>MVSDTGGLLIFHTQDEAEVWELVDRDPYSAADVLSRVRIHEWNPVLGYLTDHLPHT</sequence>
<protein>
    <recommendedName>
        <fullName evidence="2">YCII-related domain-containing protein</fullName>
    </recommendedName>
</protein>
<evidence type="ECO:0000259" key="2">
    <source>
        <dbReference type="Pfam" id="PF03795"/>
    </source>
</evidence>